<organism evidence="2">
    <name type="scientific">Anopheles sinensis</name>
    <name type="common">Mosquito</name>
    <dbReference type="NCBI Taxonomy" id="74873"/>
    <lineage>
        <taxon>Eukaryota</taxon>
        <taxon>Metazoa</taxon>
        <taxon>Ecdysozoa</taxon>
        <taxon>Arthropoda</taxon>
        <taxon>Hexapoda</taxon>
        <taxon>Insecta</taxon>
        <taxon>Pterygota</taxon>
        <taxon>Neoptera</taxon>
        <taxon>Endopterygota</taxon>
        <taxon>Diptera</taxon>
        <taxon>Nematocera</taxon>
        <taxon>Culicoidea</taxon>
        <taxon>Culicidae</taxon>
        <taxon>Anophelinae</taxon>
        <taxon>Anopheles</taxon>
    </lineage>
</organism>
<evidence type="ECO:0000313" key="4">
    <source>
        <dbReference type="Proteomes" id="UP000030765"/>
    </source>
</evidence>
<keyword evidence="4" id="KW-1185">Reference proteome</keyword>
<reference evidence="3" key="2">
    <citation type="submission" date="2020-05" db="UniProtKB">
        <authorList>
            <consortium name="EnsemblMetazoa"/>
        </authorList>
    </citation>
    <scope>IDENTIFICATION</scope>
</reference>
<dbReference type="Proteomes" id="UP000030765">
    <property type="component" value="Unassembled WGS sequence"/>
</dbReference>
<dbReference type="EMBL" id="ATLV01023967">
    <property type="status" value="NOT_ANNOTATED_CDS"/>
    <property type="molecule type" value="Genomic_DNA"/>
</dbReference>
<reference evidence="2 4" key="1">
    <citation type="journal article" date="2014" name="BMC Genomics">
        <title>Genome sequence of Anopheles sinensis provides insight into genetics basis of mosquito competence for malaria parasites.</title>
        <authorList>
            <person name="Zhou D."/>
            <person name="Zhang D."/>
            <person name="Ding G."/>
            <person name="Shi L."/>
            <person name="Hou Q."/>
            <person name="Ye Y."/>
            <person name="Xu Y."/>
            <person name="Zhou H."/>
            <person name="Xiong C."/>
            <person name="Li S."/>
            <person name="Yu J."/>
            <person name="Hong S."/>
            <person name="Yu X."/>
            <person name="Zou P."/>
            <person name="Chen C."/>
            <person name="Chang X."/>
            <person name="Wang W."/>
            <person name="Lv Y."/>
            <person name="Sun Y."/>
            <person name="Ma L."/>
            <person name="Shen B."/>
            <person name="Zhu C."/>
        </authorList>
    </citation>
    <scope>NUCLEOTIDE SEQUENCE [LARGE SCALE GENOMIC DNA]</scope>
</reference>
<name>A0A084WJ28_ANOSI</name>
<protein>
    <submittedName>
        <fullName evidence="2 3">Uncharacterized protein</fullName>
    </submittedName>
</protein>
<dbReference type="EMBL" id="KE525347">
    <property type="protein sequence ID" value="KFB50222.1"/>
    <property type="molecule type" value="Genomic_DNA"/>
</dbReference>
<sequence>MHNEPALQPAREKPLPNTGPGPAPTTTTTVTVGAPSTSPLVNGNGAVPVGSIEFVAPGSTPENGDLPPSRTAGKMRLMKQK</sequence>
<evidence type="ECO:0000313" key="2">
    <source>
        <dbReference type="EMBL" id="KFB50222.1"/>
    </source>
</evidence>
<feature type="compositionally biased region" description="Low complexity" evidence="1">
    <location>
        <begin position="24"/>
        <end position="39"/>
    </location>
</feature>
<evidence type="ECO:0000256" key="1">
    <source>
        <dbReference type="SAM" id="MobiDB-lite"/>
    </source>
</evidence>
<accession>A0A084WJ28</accession>
<gene>
    <name evidence="2" type="ORF">ZHAS_00018293</name>
</gene>
<dbReference type="VEuPathDB" id="VectorBase:ASIC018293"/>
<evidence type="ECO:0000313" key="3">
    <source>
        <dbReference type="EnsemblMetazoa" id="ASIC018293-PA"/>
    </source>
</evidence>
<dbReference type="AlphaFoldDB" id="A0A084WJ28"/>
<dbReference type="EnsemblMetazoa" id="ASIC018293-RA">
    <property type="protein sequence ID" value="ASIC018293-PA"/>
    <property type="gene ID" value="ASIC018293"/>
</dbReference>
<feature type="region of interest" description="Disordered" evidence="1">
    <location>
        <begin position="1"/>
        <end position="81"/>
    </location>
</feature>
<proteinExistence type="predicted"/>